<dbReference type="GO" id="GO:0005794">
    <property type="term" value="C:Golgi apparatus"/>
    <property type="evidence" value="ECO:0007669"/>
    <property type="project" value="TreeGrafter"/>
</dbReference>
<dbReference type="AlphaFoldDB" id="A0A426ZL27"/>
<dbReference type="PANTHER" id="PTHR32285:SF177">
    <property type="entry name" value="OS01G0217000 PROTEIN"/>
    <property type="match status" value="1"/>
</dbReference>
<dbReference type="EMBL" id="AMZH03006090">
    <property type="protein sequence ID" value="RRT64699.1"/>
    <property type="molecule type" value="Genomic_DNA"/>
</dbReference>
<comment type="caution">
    <text evidence="3">The sequence shown here is derived from an EMBL/GenBank/DDBJ whole genome shotgun (WGS) entry which is preliminary data.</text>
</comment>
<evidence type="ECO:0000256" key="1">
    <source>
        <dbReference type="SAM" id="SignalP"/>
    </source>
</evidence>
<feature type="signal peptide" evidence="1">
    <location>
        <begin position="1"/>
        <end position="18"/>
    </location>
</feature>
<organism evidence="3 4">
    <name type="scientific">Ensete ventricosum</name>
    <name type="common">Abyssinian banana</name>
    <name type="synonym">Musa ensete</name>
    <dbReference type="NCBI Taxonomy" id="4639"/>
    <lineage>
        <taxon>Eukaryota</taxon>
        <taxon>Viridiplantae</taxon>
        <taxon>Streptophyta</taxon>
        <taxon>Embryophyta</taxon>
        <taxon>Tracheophyta</taxon>
        <taxon>Spermatophyta</taxon>
        <taxon>Magnoliopsida</taxon>
        <taxon>Liliopsida</taxon>
        <taxon>Zingiberales</taxon>
        <taxon>Musaceae</taxon>
        <taxon>Ensete</taxon>
    </lineage>
</organism>
<evidence type="ECO:0000313" key="4">
    <source>
        <dbReference type="Proteomes" id="UP000287651"/>
    </source>
</evidence>
<accession>A0A426ZL27</accession>
<evidence type="ECO:0000313" key="3">
    <source>
        <dbReference type="EMBL" id="RRT64699.1"/>
    </source>
</evidence>
<reference evidence="3 4" key="1">
    <citation type="journal article" date="2014" name="Agronomy (Basel)">
        <title>A Draft Genome Sequence for Ensete ventricosum, the Drought-Tolerant Tree Against Hunger.</title>
        <authorList>
            <person name="Harrison J."/>
            <person name="Moore K.A."/>
            <person name="Paszkiewicz K."/>
            <person name="Jones T."/>
            <person name="Grant M."/>
            <person name="Ambacheew D."/>
            <person name="Muzemil S."/>
            <person name="Studholme D.J."/>
        </authorList>
    </citation>
    <scope>NUCLEOTIDE SEQUENCE [LARGE SCALE GENOMIC DNA]</scope>
</reference>
<feature type="non-terminal residue" evidence="3">
    <location>
        <position position="79"/>
    </location>
</feature>
<dbReference type="Proteomes" id="UP000287651">
    <property type="component" value="Unassembled WGS sequence"/>
</dbReference>
<dbReference type="InterPro" id="IPR029962">
    <property type="entry name" value="TBL"/>
</dbReference>
<evidence type="ECO:0000259" key="2">
    <source>
        <dbReference type="Pfam" id="PF14416"/>
    </source>
</evidence>
<keyword evidence="1" id="KW-0732">Signal</keyword>
<dbReference type="InterPro" id="IPR025846">
    <property type="entry name" value="TBL_N"/>
</dbReference>
<name>A0A426ZL27_ENSVE</name>
<dbReference type="GO" id="GO:0016413">
    <property type="term" value="F:O-acetyltransferase activity"/>
    <property type="evidence" value="ECO:0007669"/>
    <property type="project" value="InterPro"/>
</dbReference>
<gene>
    <name evidence="3" type="ORF">B296_00035184</name>
</gene>
<feature type="chain" id="PRO_5019567165" description="Trichome birefringence-like N-terminal domain-containing protein" evidence="1">
    <location>
        <begin position="19"/>
        <end position="79"/>
    </location>
</feature>
<dbReference type="PANTHER" id="PTHR32285">
    <property type="entry name" value="PROTEIN TRICHOME BIREFRINGENCE-LIKE 9-RELATED"/>
    <property type="match status" value="1"/>
</dbReference>
<feature type="domain" description="Trichome birefringence-like N-terminal" evidence="2">
    <location>
        <begin position="24"/>
        <end position="74"/>
    </location>
</feature>
<proteinExistence type="predicted"/>
<protein>
    <recommendedName>
        <fullName evidence="2">Trichome birefringence-like N-terminal domain-containing protein</fullName>
    </recommendedName>
</protein>
<sequence>MGTMIGVMLLVVLAMASAWGVGADCDLYNGSWVEDESYPLYDSRSCPFGRKEFDCLRYGRPDTKYLKFRWEPAGTCNLP</sequence>
<dbReference type="Pfam" id="PF14416">
    <property type="entry name" value="PMR5N"/>
    <property type="match status" value="1"/>
</dbReference>